<organism evidence="2 3">
    <name type="scientific">Burkholderia plantarii</name>
    <dbReference type="NCBI Taxonomy" id="41899"/>
    <lineage>
        <taxon>Bacteria</taxon>
        <taxon>Pseudomonadati</taxon>
        <taxon>Pseudomonadota</taxon>
        <taxon>Betaproteobacteria</taxon>
        <taxon>Burkholderiales</taxon>
        <taxon>Burkholderiaceae</taxon>
        <taxon>Burkholderia</taxon>
    </lineage>
</organism>
<evidence type="ECO:0000313" key="2">
    <source>
        <dbReference type="EMBL" id="AJK46920.1"/>
    </source>
</evidence>
<reference evidence="2 3" key="2">
    <citation type="journal article" date="2016" name="Appl. Microbiol. Biotechnol.">
        <title>Mutations improving production and secretion of extracellular lipase by Burkholderia glumae PG1.</title>
        <authorList>
            <person name="Knapp A."/>
            <person name="Voget S."/>
            <person name="Gao R."/>
            <person name="Zaburannyi N."/>
            <person name="Krysciak D."/>
            <person name="Breuer M."/>
            <person name="Hauer B."/>
            <person name="Streit W.R."/>
            <person name="Muller R."/>
            <person name="Daniel R."/>
            <person name="Jaeger K.E."/>
        </authorList>
    </citation>
    <scope>NUCLEOTIDE SEQUENCE [LARGE SCALE GENOMIC DNA]</scope>
    <source>
        <strain evidence="2 3">PG1</strain>
    </source>
</reference>
<dbReference type="HOGENOM" id="CLU_010194_1_3_4"/>
<dbReference type="PROSITE" id="PS00061">
    <property type="entry name" value="ADH_SHORT"/>
    <property type="match status" value="1"/>
</dbReference>
<gene>
    <name evidence="2" type="ORF">BGL_1c24190</name>
</gene>
<dbReference type="PANTHER" id="PTHR42879:SF2">
    <property type="entry name" value="3-OXOACYL-[ACYL-CARRIER-PROTEIN] REDUCTASE FABG"/>
    <property type="match status" value="1"/>
</dbReference>
<evidence type="ECO:0000313" key="3">
    <source>
        <dbReference type="Proteomes" id="UP000031838"/>
    </source>
</evidence>
<protein>
    <submittedName>
        <fullName evidence="2">Short-chain dehydrogenase/reductase SDR</fullName>
    </submittedName>
</protein>
<dbReference type="InterPro" id="IPR050259">
    <property type="entry name" value="SDR"/>
</dbReference>
<comment type="similarity">
    <text evidence="1">Belongs to the short-chain dehydrogenases/reductases (SDR) family.</text>
</comment>
<reference evidence="3" key="1">
    <citation type="submission" date="2011-03" db="EMBL/GenBank/DDBJ databases">
        <authorList>
            <person name="Voget S."/>
            <person name="Streit W.R."/>
            <person name="Jaeger K.E."/>
            <person name="Daniel R."/>
        </authorList>
    </citation>
    <scope>NUCLEOTIDE SEQUENCE [LARGE SCALE GENOMIC DNA]</scope>
    <source>
        <strain evidence="3">PG1</strain>
    </source>
</reference>
<dbReference type="InterPro" id="IPR036291">
    <property type="entry name" value="NAD(P)-bd_dom_sf"/>
</dbReference>
<dbReference type="PANTHER" id="PTHR42879">
    <property type="entry name" value="3-OXOACYL-(ACYL-CARRIER-PROTEIN) REDUCTASE"/>
    <property type="match status" value="1"/>
</dbReference>
<dbReference type="FunFam" id="3.40.50.720:FF:000084">
    <property type="entry name" value="Short-chain dehydrogenase reductase"/>
    <property type="match status" value="1"/>
</dbReference>
<dbReference type="InterPro" id="IPR020904">
    <property type="entry name" value="Sc_DH/Rdtase_CS"/>
</dbReference>
<name>A0A0B6S0T9_BURPL</name>
<dbReference type="Proteomes" id="UP000031838">
    <property type="component" value="Chromosome 1"/>
</dbReference>
<dbReference type="Pfam" id="PF13561">
    <property type="entry name" value="adh_short_C2"/>
    <property type="match status" value="1"/>
</dbReference>
<dbReference type="KEGG" id="bpla:bpln_1g23280"/>
<dbReference type="AlphaFoldDB" id="A0A0B6S0T9"/>
<accession>A0A0B6S0T9</accession>
<dbReference type="PRINTS" id="PR00080">
    <property type="entry name" value="SDRFAMILY"/>
</dbReference>
<dbReference type="RefSeq" id="WP_148654006.1">
    <property type="nucleotide sequence ID" value="NZ_BSTO01000002.1"/>
</dbReference>
<dbReference type="Gene3D" id="3.40.50.720">
    <property type="entry name" value="NAD(P)-binding Rossmann-like Domain"/>
    <property type="match status" value="1"/>
</dbReference>
<keyword evidence="3" id="KW-1185">Reference proteome</keyword>
<dbReference type="SUPFAM" id="SSF51735">
    <property type="entry name" value="NAD(P)-binding Rossmann-fold domains"/>
    <property type="match status" value="1"/>
</dbReference>
<dbReference type="PRINTS" id="PR00081">
    <property type="entry name" value="GDHRDH"/>
</dbReference>
<proteinExistence type="inferred from homology"/>
<dbReference type="InterPro" id="IPR002347">
    <property type="entry name" value="SDR_fam"/>
</dbReference>
<dbReference type="GO" id="GO:0032787">
    <property type="term" value="P:monocarboxylic acid metabolic process"/>
    <property type="evidence" value="ECO:0007669"/>
    <property type="project" value="UniProtKB-ARBA"/>
</dbReference>
<dbReference type="EMBL" id="CP002580">
    <property type="protein sequence ID" value="AJK46920.1"/>
    <property type="molecule type" value="Genomic_DNA"/>
</dbReference>
<evidence type="ECO:0000256" key="1">
    <source>
        <dbReference type="ARBA" id="ARBA00006484"/>
    </source>
</evidence>
<sequence>MTPDSLPQRRAIVFGGSRGIGAAIARRLARHGADVALTYVSAPDRAAEVAADIEALGRRALAIRADSAHADAIRAAADQAAAHFGGLDIAVVNAGILRLGDVAAFGVEDLDAMLAVNVRGVFLAIQAAVAHLPRGGRIVTIGSNTAVRSNYPGSSVYSMTKAAVAVMVKGVAVDLAPRGITINNVQPGPTVTDMTAEHIEAVRPLIPLQRAAEADEIAALVAWLASAESGYMTGSSLTIDGGMAL</sequence>
<dbReference type="KEGG" id="bgp:BGL_1c24190"/>